<dbReference type="AlphaFoldDB" id="A0A2B7XVX7"/>
<sequence>MTKIGEGNFNKVFRLQMNDGAVAIARMPHPNAGPSQYTTASEVATMEFARPVLDIPVPKVLAWSATSDNAIGSEYIIMEEALS</sequence>
<comment type="subcellular location">
    <subcellularLocation>
        <location evidence="1">Mitochondrion</location>
    </subcellularLocation>
</comment>
<comment type="similarity">
    <text evidence="2">Belongs to the AIM9 family.</text>
</comment>
<evidence type="ECO:0000256" key="2">
    <source>
        <dbReference type="ARBA" id="ARBA00005543"/>
    </source>
</evidence>
<dbReference type="PANTHER" id="PTHR36091:SF1">
    <property type="entry name" value="ALTERED INHERITANCE OF MITOCHONDRIA PROTEIN 9, MITOCHONDRIAL"/>
    <property type="match status" value="1"/>
</dbReference>
<keyword evidence="8" id="KW-1185">Reference proteome</keyword>
<dbReference type="SUPFAM" id="SSF56112">
    <property type="entry name" value="Protein kinase-like (PK-like)"/>
    <property type="match status" value="1"/>
</dbReference>
<reference evidence="7 8" key="1">
    <citation type="submission" date="2017-10" db="EMBL/GenBank/DDBJ databases">
        <title>Comparative genomics in systemic dimorphic fungi from Ajellomycetaceae.</title>
        <authorList>
            <person name="Munoz J.F."/>
            <person name="Mcewen J.G."/>
            <person name="Clay O.K."/>
            <person name="Cuomo C.A."/>
        </authorList>
    </citation>
    <scope>NUCLEOTIDE SEQUENCE [LARGE SCALE GENOMIC DNA]</scope>
    <source>
        <strain evidence="7 8">UAMH7299</strain>
    </source>
</reference>
<dbReference type="EMBL" id="PDNA01000108">
    <property type="protein sequence ID" value="PGH13105.1"/>
    <property type="molecule type" value="Genomic_DNA"/>
</dbReference>
<dbReference type="InterPro" id="IPR051035">
    <property type="entry name" value="Mito_inheritance_9"/>
</dbReference>
<gene>
    <name evidence="7" type="ORF">AJ80_06477</name>
</gene>
<dbReference type="GO" id="GO:0005739">
    <property type="term" value="C:mitochondrion"/>
    <property type="evidence" value="ECO:0007669"/>
    <property type="project" value="UniProtKB-SubCell"/>
</dbReference>
<comment type="caution">
    <text evidence="7">The sequence shown here is derived from an EMBL/GenBank/DDBJ whole genome shotgun (WGS) entry which is preliminary data.</text>
</comment>
<dbReference type="InterPro" id="IPR011009">
    <property type="entry name" value="Kinase-like_dom_sf"/>
</dbReference>
<name>A0A2B7XVX7_POLH7</name>
<dbReference type="Gene3D" id="3.30.200.20">
    <property type="entry name" value="Phosphorylase Kinase, domain 1"/>
    <property type="match status" value="1"/>
</dbReference>
<dbReference type="OrthoDB" id="4188486at2759"/>
<dbReference type="Proteomes" id="UP000224634">
    <property type="component" value="Unassembled WGS sequence"/>
</dbReference>
<evidence type="ECO:0000256" key="1">
    <source>
        <dbReference type="ARBA" id="ARBA00004173"/>
    </source>
</evidence>
<proteinExistence type="inferred from homology"/>
<keyword evidence="4" id="KW-0809">Transit peptide</keyword>
<dbReference type="PANTHER" id="PTHR36091">
    <property type="entry name" value="ALTERED INHERITANCE OF MITOCHONDRIA PROTEIN 9, MITOCHONDRIAL"/>
    <property type="match status" value="1"/>
</dbReference>
<evidence type="ECO:0000256" key="5">
    <source>
        <dbReference type="ARBA" id="ARBA00023128"/>
    </source>
</evidence>
<accession>A0A2B7XVX7</accession>
<keyword evidence="5" id="KW-0496">Mitochondrion</keyword>
<evidence type="ECO:0000256" key="4">
    <source>
        <dbReference type="ARBA" id="ARBA00022946"/>
    </source>
</evidence>
<protein>
    <recommendedName>
        <fullName evidence="3">Altered inheritance of mitochondria protein 9, mitochondrial</fullName>
    </recommendedName>
    <alternativeName>
        <fullName evidence="6">Found in mitochondrial proteome protein 29</fullName>
    </alternativeName>
</protein>
<evidence type="ECO:0000313" key="8">
    <source>
        <dbReference type="Proteomes" id="UP000224634"/>
    </source>
</evidence>
<evidence type="ECO:0000313" key="7">
    <source>
        <dbReference type="EMBL" id="PGH13105.1"/>
    </source>
</evidence>
<evidence type="ECO:0000256" key="6">
    <source>
        <dbReference type="ARBA" id="ARBA00031849"/>
    </source>
</evidence>
<organism evidence="7 8">
    <name type="scientific">Polytolypa hystricis (strain UAMH7299)</name>
    <dbReference type="NCBI Taxonomy" id="1447883"/>
    <lineage>
        <taxon>Eukaryota</taxon>
        <taxon>Fungi</taxon>
        <taxon>Dikarya</taxon>
        <taxon>Ascomycota</taxon>
        <taxon>Pezizomycotina</taxon>
        <taxon>Eurotiomycetes</taxon>
        <taxon>Eurotiomycetidae</taxon>
        <taxon>Onygenales</taxon>
        <taxon>Onygenales incertae sedis</taxon>
        <taxon>Polytolypa</taxon>
    </lineage>
</organism>
<evidence type="ECO:0000256" key="3">
    <source>
        <dbReference type="ARBA" id="ARBA00016197"/>
    </source>
</evidence>
<dbReference type="STRING" id="1447883.A0A2B7XVX7"/>